<comment type="similarity">
    <text evidence="1">Belongs to the sodium:galactoside symporter (TC 2.A.2) family.</text>
</comment>
<organism evidence="3 4">
    <name type="scientific">Asticcacaulis biprosthecium C19</name>
    <dbReference type="NCBI Taxonomy" id="715226"/>
    <lineage>
        <taxon>Bacteria</taxon>
        <taxon>Pseudomonadati</taxon>
        <taxon>Pseudomonadota</taxon>
        <taxon>Alphaproteobacteria</taxon>
        <taxon>Caulobacterales</taxon>
        <taxon>Caulobacteraceae</taxon>
        <taxon>Asticcacaulis</taxon>
    </lineage>
</organism>
<feature type="transmembrane region" description="Helical" evidence="2">
    <location>
        <begin position="334"/>
        <end position="355"/>
    </location>
</feature>
<feature type="transmembrane region" description="Helical" evidence="2">
    <location>
        <begin position="12"/>
        <end position="37"/>
    </location>
</feature>
<dbReference type="PANTHER" id="PTHR11328:SF24">
    <property type="entry name" value="MAJOR FACILITATOR SUPERFAMILY (MFS) PROFILE DOMAIN-CONTAINING PROTEIN"/>
    <property type="match status" value="1"/>
</dbReference>
<dbReference type="GO" id="GO:0015293">
    <property type="term" value="F:symporter activity"/>
    <property type="evidence" value="ECO:0007669"/>
    <property type="project" value="InterPro"/>
</dbReference>
<accession>F4QPW9</accession>
<dbReference type="GO" id="GO:0005886">
    <property type="term" value="C:plasma membrane"/>
    <property type="evidence" value="ECO:0007669"/>
    <property type="project" value="TreeGrafter"/>
</dbReference>
<keyword evidence="2" id="KW-0812">Transmembrane</keyword>
<dbReference type="Pfam" id="PF13347">
    <property type="entry name" value="MFS_2"/>
    <property type="match status" value="1"/>
</dbReference>
<keyword evidence="4" id="KW-1185">Reference proteome</keyword>
<dbReference type="AlphaFoldDB" id="F4QPW9"/>
<evidence type="ECO:0000313" key="3">
    <source>
        <dbReference type="EMBL" id="EGF90256.1"/>
    </source>
</evidence>
<dbReference type="SUPFAM" id="SSF103473">
    <property type="entry name" value="MFS general substrate transporter"/>
    <property type="match status" value="1"/>
</dbReference>
<dbReference type="EMBL" id="GL883079">
    <property type="protein sequence ID" value="EGF90256.1"/>
    <property type="molecule type" value="Genomic_DNA"/>
</dbReference>
<dbReference type="InterPro" id="IPR001927">
    <property type="entry name" value="Na/Gal_symport"/>
</dbReference>
<dbReference type="OrthoDB" id="9764596at2"/>
<evidence type="ECO:0000256" key="2">
    <source>
        <dbReference type="SAM" id="Phobius"/>
    </source>
</evidence>
<sequence>MLYLTDVVGLSAAAVGGLLVAMRITSAIADPVFAAIADRTRTAYGRYRPWFLWLSLPLAAAGVLAFSTASFTEDTRLPAVYVSFCLLNLIYTAIMVPYNAMSGALTPDSSQREYLMSARFGGGFLAMVFLTWLTPKLVGFTGPGQEALGWQFAMTIFGVLAAGVFINLFLNTHERFTPQSAPHANPLRDVGDLFTCRPWLALFGLGFVQMVAFALHTGVAPYYIKYYVGDPDLVTGFTMLFGLGLAAGAATTSTLTRWLSRPSLIAIMLGIVAASSLGLYLAPNDQLGMILFCQLISGLALGPIWAITMAMYADVADFNAWRTGKSATAMTFSMIMVARKIGAAVAVALIAWALTAQGYTANTEASTELLDHIRILIGLVPAGMAALGAIIIGFYDLKADKVIRVQAEIVGGIKTEV</sequence>
<dbReference type="CDD" id="cd17332">
    <property type="entry name" value="MFS_MelB_like"/>
    <property type="match status" value="1"/>
</dbReference>
<dbReference type="NCBIfam" id="TIGR00792">
    <property type="entry name" value="gph"/>
    <property type="match status" value="1"/>
</dbReference>
<name>F4QPW9_9CAUL</name>
<feature type="transmembrane region" description="Helical" evidence="2">
    <location>
        <begin position="375"/>
        <end position="395"/>
    </location>
</feature>
<feature type="transmembrane region" description="Helical" evidence="2">
    <location>
        <begin position="263"/>
        <end position="282"/>
    </location>
</feature>
<dbReference type="InterPro" id="IPR039672">
    <property type="entry name" value="MFS_2"/>
</dbReference>
<evidence type="ECO:0000313" key="4">
    <source>
        <dbReference type="Proteomes" id="UP000006512"/>
    </source>
</evidence>
<feature type="transmembrane region" description="Helical" evidence="2">
    <location>
        <begin position="79"/>
        <end position="101"/>
    </location>
</feature>
<dbReference type="RefSeq" id="WP_006274056.1">
    <property type="nucleotide sequence ID" value="NZ_GL883079.1"/>
</dbReference>
<protein>
    <submittedName>
        <fullName evidence="3">Sugar Glycoside-Pentoside-Hexuronide transporter domain protein</fullName>
    </submittedName>
</protein>
<feature type="transmembrane region" description="Helical" evidence="2">
    <location>
        <begin position="113"/>
        <end position="133"/>
    </location>
</feature>
<dbReference type="Proteomes" id="UP000006512">
    <property type="component" value="Unassembled WGS sequence"/>
</dbReference>
<dbReference type="HOGENOM" id="CLU_027408_0_2_5"/>
<feature type="transmembrane region" description="Helical" evidence="2">
    <location>
        <begin position="288"/>
        <end position="313"/>
    </location>
</feature>
<feature type="transmembrane region" description="Helical" evidence="2">
    <location>
        <begin position="236"/>
        <end position="256"/>
    </location>
</feature>
<feature type="transmembrane region" description="Helical" evidence="2">
    <location>
        <begin position="199"/>
        <end position="224"/>
    </location>
</feature>
<dbReference type="GO" id="GO:0006814">
    <property type="term" value="P:sodium ion transport"/>
    <property type="evidence" value="ECO:0007669"/>
    <property type="project" value="InterPro"/>
</dbReference>
<keyword evidence="2" id="KW-1133">Transmembrane helix</keyword>
<keyword evidence="2" id="KW-0472">Membrane</keyword>
<reference evidence="4" key="1">
    <citation type="submission" date="2011-03" db="EMBL/GenBank/DDBJ databases">
        <title>Draft genome sequence of Brevundimonas diminuta.</title>
        <authorList>
            <person name="Brown P.J.B."/>
            <person name="Buechlein A."/>
            <person name="Hemmerich C."/>
            <person name="Brun Y.V."/>
        </authorList>
    </citation>
    <scope>NUCLEOTIDE SEQUENCE [LARGE SCALE GENOMIC DNA]</scope>
    <source>
        <strain evidence="4">C19</strain>
    </source>
</reference>
<feature type="transmembrane region" description="Helical" evidence="2">
    <location>
        <begin position="49"/>
        <end position="67"/>
    </location>
</feature>
<gene>
    <name evidence="3" type="ORF">ABI_32720</name>
</gene>
<evidence type="ECO:0000256" key="1">
    <source>
        <dbReference type="ARBA" id="ARBA00009617"/>
    </source>
</evidence>
<proteinExistence type="inferred from homology"/>
<dbReference type="PANTHER" id="PTHR11328">
    <property type="entry name" value="MAJOR FACILITATOR SUPERFAMILY DOMAIN-CONTAINING PROTEIN"/>
    <property type="match status" value="1"/>
</dbReference>
<feature type="transmembrane region" description="Helical" evidence="2">
    <location>
        <begin position="148"/>
        <end position="170"/>
    </location>
</feature>
<dbReference type="eggNOG" id="COG2211">
    <property type="taxonomic scope" value="Bacteria"/>
</dbReference>
<dbReference type="GO" id="GO:0008643">
    <property type="term" value="P:carbohydrate transport"/>
    <property type="evidence" value="ECO:0007669"/>
    <property type="project" value="InterPro"/>
</dbReference>
<dbReference type="Gene3D" id="1.20.1250.20">
    <property type="entry name" value="MFS general substrate transporter like domains"/>
    <property type="match status" value="1"/>
</dbReference>
<dbReference type="InterPro" id="IPR036259">
    <property type="entry name" value="MFS_trans_sf"/>
</dbReference>